<proteinExistence type="predicted"/>
<dbReference type="HOGENOM" id="CLU_098620_0_0_14"/>
<reference key="2">
    <citation type="submission" date="2011-05" db="EMBL/GenBank/DDBJ databases">
        <title>The Genome of Mycoplasma haemofelis Strain Ohio2, a pathogenic hemoplasma of the cat.</title>
        <authorList>
            <person name="Santos A.P."/>
            <person name="Guimaraes A.M.S."/>
            <person name="SanMiguel P.J."/>
            <person name="Martin S.W."/>
            <person name="Messick J.B."/>
        </authorList>
    </citation>
    <scope>NUCLEOTIDE SEQUENCE</scope>
    <source>
        <strain>Ohio2</strain>
    </source>
</reference>
<sequence>MTSLSKAALGFSAAGTTAAGALYMGGAFKGEEEKPVKTAISKLLKELNPKKRLIESSVQASDAIWKAAWKAYRTKNKDSKVGEDTWKLKGWTTRSNEAQITEEEAPPHFIQACSDNGKEEVIGINDDLYKEVLEFCTRDVSIKDWISDAGRSAIGKEDTEGWKKTWKLYRAKNKDIAAGQDTWKVSSWDPKTTSDDNVVEDFKTKCTSKLDLKSSDSSFDEEYPRVLEWCTK</sequence>
<accession>F6FGV0</accession>
<organism evidence="1 2">
    <name type="scientific">Mycoplasma haemofelis (strain Ohio2)</name>
    <dbReference type="NCBI Taxonomy" id="859194"/>
    <lineage>
        <taxon>Bacteria</taxon>
        <taxon>Bacillati</taxon>
        <taxon>Mycoplasmatota</taxon>
        <taxon>Mollicutes</taxon>
        <taxon>Mycoplasmataceae</taxon>
        <taxon>Mycoplasma</taxon>
    </lineage>
</organism>
<reference evidence="1 2" key="1">
    <citation type="journal article" date="2011" name="J. Bacteriol.">
        <title>Complete genome sequences of two hemotropic Mycoplasmas, Mycoplasma haemofelis strain Ohio2 and Mycoplasma suis strain Illinois.</title>
        <authorList>
            <person name="Messick J.B."/>
            <person name="Santos A.P."/>
            <person name="Guimaraes A.M."/>
        </authorList>
    </citation>
    <scope>NUCLEOTIDE SEQUENCE [LARGE SCALE GENOMIC DNA]</scope>
    <source>
        <strain evidence="1 2">Ohio2</strain>
    </source>
</reference>
<dbReference type="STRING" id="859194.MHF_0344"/>
<dbReference type="BioCyc" id="MHAE859194:G1GR7-339-MONOMER"/>
<dbReference type="KEGG" id="mhf:MHF_0344"/>
<dbReference type="Proteomes" id="UP000007952">
    <property type="component" value="Chromosome"/>
</dbReference>
<evidence type="ECO:0000313" key="2">
    <source>
        <dbReference type="Proteomes" id="UP000007952"/>
    </source>
</evidence>
<evidence type="ECO:0000313" key="1">
    <source>
        <dbReference type="EMBL" id="AEG72623.1"/>
    </source>
</evidence>
<name>F6FGV0_MYCHI</name>
<gene>
    <name evidence="1" type="ordered locus">MHF_0344</name>
</gene>
<protein>
    <submittedName>
        <fullName evidence="1">Uncharacterized protein</fullName>
    </submittedName>
</protein>
<dbReference type="AlphaFoldDB" id="F6FGV0"/>
<dbReference type="EMBL" id="CP002808">
    <property type="protein sequence ID" value="AEG72623.1"/>
    <property type="molecule type" value="Genomic_DNA"/>
</dbReference>